<organism evidence="7 8">
    <name type="scientific">Candidatus Colimorpha enterica</name>
    <dbReference type="NCBI Taxonomy" id="3083063"/>
    <lineage>
        <taxon>Bacteria</taxon>
        <taxon>Pseudomonadati</taxon>
        <taxon>Bacteroidota</taxon>
        <taxon>Bacteroidia</taxon>
        <taxon>Bacteroidales</taxon>
        <taxon>Candidatus Colimorpha</taxon>
    </lineage>
</organism>
<dbReference type="InterPro" id="IPR006140">
    <property type="entry name" value="D-isomer_DH_NAD-bd"/>
</dbReference>
<evidence type="ECO:0000256" key="2">
    <source>
        <dbReference type="ARBA" id="ARBA00023002"/>
    </source>
</evidence>
<dbReference type="InterPro" id="IPR036291">
    <property type="entry name" value="NAD(P)-bd_dom_sf"/>
</dbReference>
<dbReference type="FunFam" id="3.40.50.720:FF:000203">
    <property type="entry name" value="D-3-phosphoglycerate dehydrogenase (SerA)"/>
    <property type="match status" value="1"/>
</dbReference>
<dbReference type="GO" id="GO:0051287">
    <property type="term" value="F:NAD binding"/>
    <property type="evidence" value="ECO:0007669"/>
    <property type="project" value="InterPro"/>
</dbReference>
<dbReference type="CDD" id="cd12162">
    <property type="entry name" value="2-Hacid_dh_4"/>
    <property type="match status" value="1"/>
</dbReference>
<comment type="caution">
    <text evidence="7">The sequence shown here is derived from an EMBL/GenBank/DDBJ whole genome shotgun (WGS) entry which is preliminary data.</text>
</comment>
<feature type="domain" description="D-isomer specific 2-hydroxyacid dehydrogenase catalytic" evidence="5">
    <location>
        <begin position="18"/>
        <end position="317"/>
    </location>
</feature>
<accession>A0AAE3K0P3</accession>
<dbReference type="InterPro" id="IPR050418">
    <property type="entry name" value="D-iso_2-hydroxyacid_DH_PdxB"/>
</dbReference>
<dbReference type="PANTHER" id="PTHR43761">
    <property type="entry name" value="D-ISOMER SPECIFIC 2-HYDROXYACID DEHYDROGENASE FAMILY PROTEIN (AFU_ORTHOLOGUE AFUA_1G13630)"/>
    <property type="match status" value="1"/>
</dbReference>
<protein>
    <submittedName>
        <fullName evidence="7">D-2-hydroxyacid dehydrogenase</fullName>
    </submittedName>
</protein>
<dbReference type="GO" id="GO:0016616">
    <property type="term" value="F:oxidoreductase activity, acting on the CH-OH group of donors, NAD or NADP as acceptor"/>
    <property type="evidence" value="ECO:0007669"/>
    <property type="project" value="InterPro"/>
</dbReference>
<comment type="similarity">
    <text evidence="1 4">Belongs to the D-isomer specific 2-hydroxyacid dehydrogenase family.</text>
</comment>
<sequence>MRSTVLDGFAVNPGDLSWDFLSRFGEYSVYDSTPPELVAERLSGTDIVLTNRVKITPALLDSCKSIKFVTALGTGYDMIDVRACRERGVEVCNAPGYSTDSVAQLAFSLLLALTNDLSGFRKIVRDGGWTGVPGIAYQQIPCMELAGKTVGVYGCGAIGKRFGELCRAFGMRVLAYRRSAVPGISDGIEYTDSETLLCESDFVSLHCPLTDETRGLVSSAFIAKMKRGAYLINTSRGAVVNEADLAEALTDGRLSGAALDVMCKEPPERDNPLTGLANCIVTPHCAWVTPEARKRLLLILERNISSFVNTGKGINRVF</sequence>
<evidence type="ECO:0000256" key="1">
    <source>
        <dbReference type="ARBA" id="ARBA00005854"/>
    </source>
</evidence>
<dbReference type="PANTHER" id="PTHR43761:SF1">
    <property type="entry name" value="D-ISOMER SPECIFIC 2-HYDROXYACID DEHYDROGENASE CATALYTIC DOMAIN-CONTAINING PROTEIN-RELATED"/>
    <property type="match status" value="1"/>
</dbReference>
<evidence type="ECO:0000256" key="3">
    <source>
        <dbReference type="ARBA" id="ARBA00023027"/>
    </source>
</evidence>
<name>A0AAE3K0P3_9BACT</name>
<dbReference type="InterPro" id="IPR006139">
    <property type="entry name" value="D-isomer_2_OHA_DH_cat_dom"/>
</dbReference>
<evidence type="ECO:0000313" key="8">
    <source>
        <dbReference type="Proteomes" id="UP001139365"/>
    </source>
</evidence>
<gene>
    <name evidence="7" type="ORF">MR241_08045</name>
</gene>
<evidence type="ECO:0000259" key="6">
    <source>
        <dbReference type="Pfam" id="PF02826"/>
    </source>
</evidence>
<dbReference type="AlphaFoldDB" id="A0AAE3K0P3"/>
<reference evidence="7 8" key="1">
    <citation type="submission" date="2022-03" db="EMBL/GenBank/DDBJ databases">
        <title>Metagenome-assembled genomes from swine fecal metagenomes.</title>
        <authorList>
            <person name="Holman D.B."/>
            <person name="Kommadath A."/>
        </authorList>
    </citation>
    <scope>NUCLEOTIDE SEQUENCE [LARGE SCALE GENOMIC DNA]</scope>
    <source>
        <strain evidence="7">SUG147</strain>
    </source>
</reference>
<dbReference type="Proteomes" id="UP001139365">
    <property type="component" value="Unassembled WGS sequence"/>
</dbReference>
<dbReference type="SUPFAM" id="SSF51735">
    <property type="entry name" value="NAD(P)-binding Rossmann-fold domains"/>
    <property type="match status" value="1"/>
</dbReference>
<keyword evidence="2 4" id="KW-0560">Oxidoreductase</keyword>
<keyword evidence="3" id="KW-0520">NAD</keyword>
<dbReference type="InterPro" id="IPR029753">
    <property type="entry name" value="D-isomer_DH_CS"/>
</dbReference>
<dbReference type="PROSITE" id="PS00670">
    <property type="entry name" value="D_2_HYDROXYACID_DH_2"/>
    <property type="match status" value="1"/>
</dbReference>
<dbReference type="PROSITE" id="PS00671">
    <property type="entry name" value="D_2_HYDROXYACID_DH_3"/>
    <property type="match status" value="1"/>
</dbReference>
<proteinExistence type="inferred from homology"/>
<dbReference type="EMBL" id="JALEMU010000131">
    <property type="protein sequence ID" value="MCI5756227.1"/>
    <property type="molecule type" value="Genomic_DNA"/>
</dbReference>
<evidence type="ECO:0000313" key="7">
    <source>
        <dbReference type="EMBL" id="MCI5756227.1"/>
    </source>
</evidence>
<evidence type="ECO:0000259" key="5">
    <source>
        <dbReference type="Pfam" id="PF00389"/>
    </source>
</evidence>
<dbReference type="Gene3D" id="3.40.50.720">
    <property type="entry name" value="NAD(P)-binding Rossmann-like Domain"/>
    <property type="match status" value="2"/>
</dbReference>
<dbReference type="SUPFAM" id="SSF52283">
    <property type="entry name" value="Formate/glycerate dehydrogenase catalytic domain-like"/>
    <property type="match status" value="1"/>
</dbReference>
<dbReference type="Pfam" id="PF00389">
    <property type="entry name" value="2-Hacid_dh"/>
    <property type="match status" value="1"/>
</dbReference>
<feature type="domain" description="D-isomer specific 2-hydroxyacid dehydrogenase NAD-binding" evidence="6">
    <location>
        <begin position="107"/>
        <end position="286"/>
    </location>
</feature>
<dbReference type="Pfam" id="PF02826">
    <property type="entry name" value="2-Hacid_dh_C"/>
    <property type="match status" value="1"/>
</dbReference>
<evidence type="ECO:0000256" key="4">
    <source>
        <dbReference type="RuleBase" id="RU003719"/>
    </source>
</evidence>